<evidence type="ECO:0000256" key="4">
    <source>
        <dbReference type="ARBA" id="ARBA00022606"/>
    </source>
</evidence>
<comment type="caution">
    <text evidence="14">The sequence shown here is derived from an EMBL/GenBank/DDBJ whole genome shotgun (WGS) entry which is preliminary data.</text>
</comment>
<name>A0A8T2JK02_9PIPI</name>
<dbReference type="PANTHER" id="PTHR11394">
    <property type="entry name" value="TASTE RECEPTOR TYPE 2"/>
    <property type="match status" value="1"/>
</dbReference>
<dbReference type="SUPFAM" id="SSF81321">
    <property type="entry name" value="Family A G protein-coupled receptor-like"/>
    <property type="match status" value="1"/>
</dbReference>
<dbReference type="OrthoDB" id="8876749at2759"/>
<evidence type="ECO:0000256" key="2">
    <source>
        <dbReference type="ARBA" id="ARBA00007376"/>
    </source>
</evidence>
<dbReference type="Gene3D" id="1.20.1070.10">
    <property type="entry name" value="Rhodopsin 7-helix transmembrane proteins"/>
    <property type="match status" value="1"/>
</dbReference>
<dbReference type="GO" id="GO:0033038">
    <property type="term" value="F:bitter taste receptor activity"/>
    <property type="evidence" value="ECO:0007669"/>
    <property type="project" value="InterPro"/>
</dbReference>
<gene>
    <name evidence="14" type="ORF">GDO86_008992</name>
</gene>
<protein>
    <recommendedName>
        <fullName evidence="12">Taste receptor type 2</fullName>
    </recommendedName>
</protein>
<feature type="transmembrane region" description="Helical" evidence="13">
    <location>
        <begin position="6"/>
        <end position="34"/>
    </location>
</feature>
<evidence type="ECO:0000256" key="10">
    <source>
        <dbReference type="ARBA" id="ARBA00023224"/>
    </source>
</evidence>
<keyword evidence="15" id="KW-1185">Reference proteome</keyword>
<keyword evidence="7 12" id="KW-0297">G-protein coupled receptor</keyword>
<keyword evidence="8 12" id="KW-0472">Membrane</keyword>
<keyword evidence="5 12" id="KW-0812">Transmembrane</keyword>
<evidence type="ECO:0000256" key="3">
    <source>
        <dbReference type="ARBA" id="ARBA00022480"/>
    </source>
</evidence>
<feature type="transmembrane region" description="Helical" evidence="13">
    <location>
        <begin position="129"/>
        <end position="150"/>
    </location>
</feature>
<dbReference type="AlphaFoldDB" id="A0A8T2JK02"/>
<keyword evidence="4 12" id="KW-0716">Sensory transduction</keyword>
<evidence type="ECO:0000256" key="1">
    <source>
        <dbReference type="ARBA" id="ARBA00004141"/>
    </source>
</evidence>
<sequence length="300" mass="34065">MTWEAIPILQVICIGSSMIGLVSSGFIMSVNCWYRLKGPILNPCDQLIVALAFSSISFSGTNCVYILLLILGPKTFSAVYTLYFLAFFSSYAIYSGFWLSGCLCLFFFLKLNNLNHGFLARIKMKTGTLVPRLILAVQFISISNALIYTYRYCDLYLSNFTDSRADRQKFDDTKPDVLIITLQSFNCFIPFLLITVTTIYIIVSLCKHAHRMHRNLEPGGVINLKAHQRASCTMTCILVLYIVVFALAMGFAFPDHFTILYWVYYIVFCSYAFVQSVILIKGNSKLLQSLKMLFKGKNLH</sequence>
<dbReference type="EMBL" id="JAACNH010000004">
    <property type="protein sequence ID" value="KAG8443650.1"/>
    <property type="molecule type" value="Genomic_DNA"/>
</dbReference>
<feature type="transmembrane region" description="Helical" evidence="13">
    <location>
        <begin position="46"/>
        <end position="71"/>
    </location>
</feature>
<dbReference type="Pfam" id="PF05296">
    <property type="entry name" value="TAS2R"/>
    <property type="match status" value="1"/>
</dbReference>
<keyword evidence="3 12" id="KW-0919">Taste</keyword>
<keyword evidence="6 13" id="KW-1133">Transmembrane helix</keyword>
<evidence type="ECO:0000256" key="7">
    <source>
        <dbReference type="ARBA" id="ARBA00023040"/>
    </source>
</evidence>
<proteinExistence type="inferred from homology"/>
<evidence type="ECO:0000256" key="13">
    <source>
        <dbReference type="SAM" id="Phobius"/>
    </source>
</evidence>
<evidence type="ECO:0000256" key="12">
    <source>
        <dbReference type="RuleBase" id="RU004424"/>
    </source>
</evidence>
<evidence type="ECO:0000256" key="6">
    <source>
        <dbReference type="ARBA" id="ARBA00022989"/>
    </source>
</evidence>
<keyword evidence="10 12" id="KW-0807">Transducer</keyword>
<feature type="transmembrane region" description="Helical" evidence="13">
    <location>
        <begin position="83"/>
        <end position="109"/>
    </location>
</feature>
<dbReference type="GO" id="GO:0004930">
    <property type="term" value="F:G protein-coupled receptor activity"/>
    <property type="evidence" value="ECO:0007669"/>
    <property type="project" value="UniProtKB-KW"/>
</dbReference>
<evidence type="ECO:0000313" key="15">
    <source>
        <dbReference type="Proteomes" id="UP000812440"/>
    </source>
</evidence>
<comment type="similarity">
    <text evidence="2 11">Belongs to the G-protein coupled receptor T2R family.</text>
</comment>
<dbReference type="Proteomes" id="UP000812440">
    <property type="component" value="Chromosome 5"/>
</dbReference>
<evidence type="ECO:0000256" key="11">
    <source>
        <dbReference type="RuleBase" id="RU004423"/>
    </source>
</evidence>
<dbReference type="PANTHER" id="PTHR11394:SF147">
    <property type="entry name" value="TASTE RECEPTOR TYPE 2"/>
    <property type="match status" value="1"/>
</dbReference>
<dbReference type="GO" id="GO:0016020">
    <property type="term" value="C:membrane"/>
    <property type="evidence" value="ECO:0007669"/>
    <property type="project" value="UniProtKB-SubCell"/>
</dbReference>
<evidence type="ECO:0000256" key="9">
    <source>
        <dbReference type="ARBA" id="ARBA00023170"/>
    </source>
</evidence>
<organism evidence="14 15">
    <name type="scientific">Hymenochirus boettgeri</name>
    <name type="common">Congo dwarf clawed frog</name>
    <dbReference type="NCBI Taxonomy" id="247094"/>
    <lineage>
        <taxon>Eukaryota</taxon>
        <taxon>Metazoa</taxon>
        <taxon>Chordata</taxon>
        <taxon>Craniata</taxon>
        <taxon>Vertebrata</taxon>
        <taxon>Euteleostomi</taxon>
        <taxon>Amphibia</taxon>
        <taxon>Batrachia</taxon>
        <taxon>Anura</taxon>
        <taxon>Pipoidea</taxon>
        <taxon>Pipidae</taxon>
        <taxon>Pipinae</taxon>
        <taxon>Hymenochirus</taxon>
    </lineage>
</organism>
<reference evidence="14" key="1">
    <citation type="thesis" date="2020" institute="ProQuest LLC" country="789 East Eisenhower Parkway, Ann Arbor, MI, USA">
        <title>Comparative Genomics and Chromosome Evolution.</title>
        <authorList>
            <person name="Mudd A.B."/>
        </authorList>
    </citation>
    <scope>NUCLEOTIDE SEQUENCE</scope>
    <source>
        <strain evidence="14">Female2</strain>
        <tissue evidence="14">Blood</tissue>
    </source>
</reference>
<feature type="transmembrane region" description="Helical" evidence="13">
    <location>
        <begin position="232"/>
        <end position="253"/>
    </location>
</feature>
<evidence type="ECO:0000256" key="8">
    <source>
        <dbReference type="ARBA" id="ARBA00023136"/>
    </source>
</evidence>
<evidence type="ECO:0000256" key="5">
    <source>
        <dbReference type="ARBA" id="ARBA00022692"/>
    </source>
</evidence>
<dbReference type="InterPro" id="IPR007960">
    <property type="entry name" value="TAS2R"/>
</dbReference>
<keyword evidence="9 12" id="KW-0675">Receptor</keyword>
<accession>A0A8T2JK02</accession>
<evidence type="ECO:0000313" key="14">
    <source>
        <dbReference type="EMBL" id="KAG8443650.1"/>
    </source>
</evidence>
<feature type="transmembrane region" description="Helical" evidence="13">
    <location>
        <begin position="177"/>
        <end position="203"/>
    </location>
</feature>
<feature type="transmembrane region" description="Helical" evidence="13">
    <location>
        <begin position="259"/>
        <end position="280"/>
    </location>
</feature>
<comment type="subcellular location">
    <subcellularLocation>
        <location evidence="1 12">Membrane</location>
        <topology evidence="1 12">Multi-pass membrane protein</topology>
    </subcellularLocation>
</comment>